<dbReference type="GO" id="GO:0006432">
    <property type="term" value="P:phenylalanyl-tRNA aminoacylation"/>
    <property type="evidence" value="ECO:0007669"/>
    <property type="project" value="UniProtKB-UniRule"/>
</dbReference>
<evidence type="ECO:0000256" key="13">
    <source>
        <dbReference type="ARBA" id="ARBA00023146"/>
    </source>
</evidence>
<dbReference type="CDD" id="cd00769">
    <property type="entry name" value="PheRS_beta_core"/>
    <property type="match status" value="1"/>
</dbReference>
<dbReference type="InterPro" id="IPR020825">
    <property type="entry name" value="Phe-tRNA_synthase-like_B3/B4"/>
</dbReference>
<feature type="binding site" evidence="15">
    <location>
        <position position="348"/>
    </location>
    <ligand>
        <name>Mg(2+)</name>
        <dbReference type="ChEBI" id="CHEBI:18420"/>
        <note>shared with alpha subunit</note>
    </ligand>
</feature>
<feature type="binding site" evidence="15">
    <location>
        <position position="349"/>
    </location>
    <ligand>
        <name>Mg(2+)</name>
        <dbReference type="ChEBI" id="CHEBI:18420"/>
        <note>shared with alpha subunit</note>
    </ligand>
</feature>
<keyword evidence="9 15" id="KW-0067">ATP-binding</keyword>
<dbReference type="PANTHER" id="PTHR10947">
    <property type="entry name" value="PHENYLALANYL-TRNA SYNTHETASE BETA CHAIN AND LEUCINE-RICH REPEAT-CONTAINING PROTEIN 47"/>
    <property type="match status" value="1"/>
</dbReference>
<keyword evidence="6 15" id="KW-0436">Ligase</keyword>
<dbReference type="SUPFAM" id="SSF46955">
    <property type="entry name" value="Putative DNA-binding domain"/>
    <property type="match status" value="2"/>
</dbReference>
<keyword evidence="12 15" id="KW-0648">Protein biosynthesis</keyword>
<evidence type="ECO:0000313" key="19">
    <source>
        <dbReference type="Proteomes" id="UP000245125"/>
    </source>
</evidence>
<keyword evidence="7 15" id="KW-0479">Metal-binding</keyword>
<dbReference type="GO" id="GO:0004826">
    <property type="term" value="F:phenylalanine-tRNA ligase activity"/>
    <property type="evidence" value="ECO:0007669"/>
    <property type="project" value="UniProtKB-UniRule"/>
</dbReference>
<dbReference type="InterPro" id="IPR045060">
    <property type="entry name" value="Phe-tRNA-ligase_IIc_bsu"/>
</dbReference>
<evidence type="ECO:0000256" key="7">
    <source>
        <dbReference type="ARBA" id="ARBA00022723"/>
    </source>
</evidence>
<evidence type="ECO:0000256" key="11">
    <source>
        <dbReference type="ARBA" id="ARBA00022884"/>
    </source>
</evidence>
<dbReference type="Pfam" id="PF03147">
    <property type="entry name" value="FDX-ACB"/>
    <property type="match status" value="1"/>
</dbReference>
<comment type="subcellular location">
    <subcellularLocation>
        <location evidence="1 15">Cytoplasm</location>
    </subcellularLocation>
</comment>
<keyword evidence="19" id="KW-1185">Reference proteome</keyword>
<evidence type="ECO:0000256" key="3">
    <source>
        <dbReference type="ARBA" id="ARBA00011209"/>
    </source>
</evidence>
<evidence type="ECO:0000313" key="18">
    <source>
        <dbReference type="EMBL" id="SPQ01485.1"/>
    </source>
</evidence>
<feature type="binding site" evidence="15">
    <location>
        <position position="339"/>
    </location>
    <ligand>
        <name>Mg(2+)</name>
        <dbReference type="ChEBI" id="CHEBI:18420"/>
        <note>shared with alpha subunit</note>
    </ligand>
</feature>
<keyword evidence="10 15" id="KW-0460">Magnesium</keyword>
<sequence length="685" mass="76767">MKVSFDWLKEFVDVTVSPQEVAHRLTMAGLEIEGMEIVGSDVVFEVNVTPNRPDCLSILGIAREVAAVFGLPLKMPDMVVKGVQTESTVTVEIADSDLCNRYTGRSILGVTIGDSPQWLKNRLEKCGIRSLNNNIIDITNYVLLELGHPLHAFDEDKLHGRKIRIAKAGHNRSITTLDGADRELSYDMLLIWDGKDPVAVAGVMGGEGSSVNSDTRNIFLESAYFEPTSVRRTSKALGLKTESSYRFERGTDIIFLENALNRAALLIEQTGGGNIHQIVDAYPEKYVERPVEIAYDRINSLLGTALNKAEILETLQRVGVRTEDRGEKCIAIAPPYRRDIREYYDILEEVARIYGFDRIPARIPKTALSDGILNSKEVSVGRIKETVRKTGFTEVINYSFMNGTDLELLSIPAGDSRRSHIEVMNPLRQEDSLMRTTLLPSLLNNFRYNLSRGTRDIRLFEISKIFVDEGGQLPKEKLMLGGIFFRENMPSVWKDETPSFFTAKGTVDCIFDEMKIKGQSYEPSSEAFLHRGKSADIVLDSVRIGFIGELAPVVVEKLDLKISKPEIVVFEMDLDKFLSLAPDKLTYVQIPRYPAVERDIAIVLDEDISSAKVMSDLSAYISGFIEGVELFDHYKGKNIPQGKKSLAYRITYRASDRTLTDSEVEDVHARLVDYILQKTGGQLRA</sequence>
<evidence type="ECO:0000256" key="10">
    <source>
        <dbReference type="ARBA" id="ARBA00022842"/>
    </source>
</evidence>
<comment type="subunit">
    <text evidence="3 15">Tetramer of two alpha and two beta subunits.</text>
</comment>
<dbReference type="SUPFAM" id="SSF55681">
    <property type="entry name" value="Class II aaRS and biotin synthetases"/>
    <property type="match status" value="1"/>
</dbReference>
<dbReference type="Proteomes" id="UP000245125">
    <property type="component" value="Unassembled WGS sequence"/>
</dbReference>
<dbReference type="SMART" id="SM00874">
    <property type="entry name" value="B5"/>
    <property type="match status" value="1"/>
</dbReference>
<dbReference type="SMART" id="SM00896">
    <property type="entry name" value="FDX-ACB"/>
    <property type="match status" value="1"/>
</dbReference>
<dbReference type="PROSITE" id="PS51447">
    <property type="entry name" value="FDX_ACB"/>
    <property type="match status" value="1"/>
</dbReference>
<comment type="similarity">
    <text evidence="2 15">Belongs to the phenylalanyl-tRNA synthetase beta subunit family. Type 1 subfamily.</text>
</comment>
<evidence type="ECO:0000256" key="8">
    <source>
        <dbReference type="ARBA" id="ARBA00022741"/>
    </source>
</evidence>
<dbReference type="PANTHER" id="PTHR10947:SF0">
    <property type="entry name" value="PHENYLALANINE--TRNA LIGASE BETA SUBUNIT"/>
    <property type="match status" value="1"/>
</dbReference>
<protein>
    <recommendedName>
        <fullName evidence="15">Phenylalanine--tRNA ligase beta subunit</fullName>
        <ecNumber evidence="15">6.1.1.20</ecNumber>
    </recommendedName>
    <alternativeName>
        <fullName evidence="15">Phenylalanyl-tRNA synthetase beta subunit</fullName>
        <shortName evidence="15">PheRS</shortName>
    </alternativeName>
</protein>
<accession>A0A2U3QJF1</accession>
<dbReference type="HAMAP" id="MF_00283">
    <property type="entry name" value="Phe_tRNA_synth_beta1"/>
    <property type="match status" value="1"/>
</dbReference>
<dbReference type="InterPro" id="IPR045864">
    <property type="entry name" value="aa-tRNA-synth_II/BPL/LPL"/>
</dbReference>
<dbReference type="Gene3D" id="3.30.930.10">
    <property type="entry name" value="Bira Bifunctional Protein, Domain 2"/>
    <property type="match status" value="1"/>
</dbReference>
<comment type="cofactor">
    <cofactor evidence="15">
        <name>Mg(2+)</name>
        <dbReference type="ChEBI" id="CHEBI:18420"/>
    </cofactor>
    <text evidence="15">Binds 2 magnesium ions per tetramer.</text>
</comment>
<dbReference type="InterPro" id="IPR004532">
    <property type="entry name" value="Phe-tRNA-ligase_IIc_bsu_bact"/>
</dbReference>
<organism evidence="18 19">
    <name type="scientific">Candidatus Sulfobium mesophilum</name>
    <dbReference type="NCBI Taxonomy" id="2016548"/>
    <lineage>
        <taxon>Bacteria</taxon>
        <taxon>Pseudomonadati</taxon>
        <taxon>Nitrospirota</taxon>
        <taxon>Nitrospiria</taxon>
        <taxon>Nitrospirales</taxon>
        <taxon>Nitrospiraceae</taxon>
        <taxon>Candidatus Sulfobium</taxon>
    </lineage>
</organism>
<evidence type="ECO:0000256" key="1">
    <source>
        <dbReference type="ARBA" id="ARBA00004496"/>
    </source>
</evidence>
<dbReference type="InterPro" id="IPR005146">
    <property type="entry name" value="B3/B4_tRNA-bd"/>
</dbReference>
<dbReference type="FunFam" id="3.30.70.380:FF:000001">
    <property type="entry name" value="Phenylalanine--tRNA ligase beta subunit"/>
    <property type="match status" value="1"/>
</dbReference>
<dbReference type="InterPro" id="IPR041616">
    <property type="entry name" value="PheRS_beta_core"/>
</dbReference>
<dbReference type="FunFam" id="3.30.56.10:FF:000001">
    <property type="entry name" value="Phenylalanine--tRNA ligase beta subunit"/>
    <property type="match status" value="1"/>
</dbReference>
<dbReference type="SUPFAM" id="SSF56037">
    <property type="entry name" value="PheT/TilS domain"/>
    <property type="match status" value="1"/>
</dbReference>
<keyword evidence="4 15" id="KW-0963">Cytoplasm</keyword>
<dbReference type="EC" id="6.1.1.20" evidence="15"/>
<dbReference type="Pfam" id="PF03483">
    <property type="entry name" value="B3_4"/>
    <property type="match status" value="1"/>
</dbReference>
<dbReference type="PROSITE" id="PS51483">
    <property type="entry name" value="B5"/>
    <property type="match status" value="1"/>
</dbReference>
<evidence type="ECO:0000256" key="6">
    <source>
        <dbReference type="ARBA" id="ARBA00022598"/>
    </source>
</evidence>
<dbReference type="Pfam" id="PF17759">
    <property type="entry name" value="tRNA_synthFbeta"/>
    <property type="match status" value="1"/>
</dbReference>
<feature type="binding site" evidence="15">
    <location>
        <position position="345"/>
    </location>
    <ligand>
        <name>Mg(2+)</name>
        <dbReference type="ChEBI" id="CHEBI:18420"/>
        <note>shared with alpha subunit</note>
    </ligand>
</feature>
<comment type="catalytic activity">
    <reaction evidence="14 15">
        <text>tRNA(Phe) + L-phenylalanine + ATP = L-phenylalanyl-tRNA(Phe) + AMP + diphosphate + H(+)</text>
        <dbReference type="Rhea" id="RHEA:19413"/>
        <dbReference type="Rhea" id="RHEA-COMP:9668"/>
        <dbReference type="Rhea" id="RHEA-COMP:9699"/>
        <dbReference type="ChEBI" id="CHEBI:15378"/>
        <dbReference type="ChEBI" id="CHEBI:30616"/>
        <dbReference type="ChEBI" id="CHEBI:33019"/>
        <dbReference type="ChEBI" id="CHEBI:58095"/>
        <dbReference type="ChEBI" id="CHEBI:78442"/>
        <dbReference type="ChEBI" id="CHEBI:78531"/>
        <dbReference type="ChEBI" id="CHEBI:456215"/>
        <dbReference type="EC" id="6.1.1.20"/>
    </reaction>
</comment>
<keyword evidence="11" id="KW-0694">RNA-binding</keyword>
<keyword evidence="5" id="KW-0820">tRNA-binding</keyword>
<reference evidence="19" key="1">
    <citation type="submission" date="2018-03" db="EMBL/GenBank/DDBJ databases">
        <authorList>
            <person name="Zecchin S."/>
        </authorList>
    </citation>
    <scope>NUCLEOTIDE SEQUENCE [LARGE SCALE GENOMIC DNA]</scope>
</reference>
<evidence type="ECO:0000256" key="5">
    <source>
        <dbReference type="ARBA" id="ARBA00022555"/>
    </source>
</evidence>
<dbReference type="InterPro" id="IPR005147">
    <property type="entry name" value="tRNA_synthase_B5-dom"/>
</dbReference>
<dbReference type="Gene3D" id="3.30.56.10">
    <property type="match status" value="2"/>
</dbReference>
<dbReference type="Gene3D" id="3.50.40.10">
    <property type="entry name" value="Phenylalanyl-trna Synthetase, Chain B, domain 3"/>
    <property type="match status" value="1"/>
</dbReference>
<evidence type="ECO:0000259" key="16">
    <source>
        <dbReference type="PROSITE" id="PS51447"/>
    </source>
</evidence>
<gene>
    <name evidence="15 18" type="primary">pheT</name>
    <name evidence="18" type="ORF">NBG4_570011</name>
</gene>
<evidence type="ECO:0000256" key="9">
    <source>
        <dbReference type="ARBA" id="ARBA00022840"/>
    </source>
</evidence>
<evidence type="ECO:0000256" key="15">
    <source>
        <dbReference type="HAMAP-Rule" id="MF_00283"/>
    </source>
</evidence>
<name>A0A2U3QJF1_9BACT</name>
<proteinExistence type="inferred from homology"/>
<evidence type="ECO:0000256" key="2">
    <source>
        <dbReference type="ARBA" id="ARBA00008653"/>
    </source>
</evidence>
<evidence type="ECO:0000256" key="12">
    <source>
        <dbReference type="ARBA" id="ARBA00022917"/>
    </source>
</evidence>
<evidence type="ECO:0000256" key="14">
    <source>
        <dbReference type="ARBA" id="ARBA00049255"/>
    </source>
</evidence>
<dbReference type="InterPro" id="IPR036690">
    <property type="entry name" value="Fdx_antiC-bd_sf"/>
</dbReference>
<dbReference type="GO" id="GO:0000287">
    <property type="term" value="F:magnesium ion binding"/>
    <property type="evidence" value="ECO:0007669"/>
    <property type="project" value="UniProtKB-UniRule"/>
</dbReference>
<dbReference type="GO" id="GO:0009328">
    <property type="term" value="C:phenylalanine-tRNA ligase complex"/>
    <property type="evidence" value="ECO:0007669"/>
    <property type="project" value="TreeGrafter"/>
</dbReference>
<dbReference type="GO" id="GO:0000049">
    <property type="term" value="F:tRNA binding"/>
    <property type="evidence" value="ECO:0007669"/>
    <property type="project" value="UniProtKB-KW"/>
</dbReference>
<dbReference type="SUPFAM" id="SSF54991">
    <property type="entry name" value="Anticodon-binding domain of PheRS"/>
    <property type="match status" value="1"/>
</dbReference>
<dbReference type="Pfam" id="PF03484">
    <property type="entry name" value="B5"/>
    <property type="match status" value="1"/>
</dbReference>
<evidence type="ECO:0000256" key="4">
    <source>
        <dbReference type="ARBA" id="ARBA00022490"/>
    </source>
</evidence>
<dbReference type="NCBIfam" id="TIGR00472">
    <property type="entry name" value="pheT_bact"/>
    <property type="match status" value="1"/>
</dbReference>
<dbReference type="SMART" id="SM00873">
    <property type="entry name" value="B3_4"/>
    <property type="match status" value="1"/>
</dbReference>
<dbReference type="AlphaFoldDB" id="A0A2U3QJF1"/>
<dbReference type="EMBL" id="OUUY01000105">
    <property type="protein sequence ID" value="SPQ01485.1"/>
    <property type="molecule type" value="Genomic_DNA"/>
</dbReference>
<dbReference type="InterPro" id="IPR005121">
    <property type="entry name" value="Fdx_antiC-bd"/>
</dbReference>
<feature type="domain" description="B5" evidence="17">
    <location>
        <begin position="286"/>
        <end position="361"/>
    </location>
</feature>
<dbReference type="Gene3D" id="3.30.70.380">
    <property type="entry name" value="Ferrodoxin-fold anticodon-binding domain"/>
    <property type="match status" value="1"/>
</dbReference>
<keyword evidence="8 15" id="KW-0547">Nucleotide-binding</keyword>
<evidence type="ECO:0000259" key="17">
    <source>
        <dbReference type="PROSITE" id="PS51483"/>
    </source>
</evidence>
<feature type="domain" description="FDX-ACB" evidence="16">
    <location>
        <begin position="591"/>
        <end position="684"/>
    </location>
</feature>
<dbReference type="GO" id="GO:0005524">
    <property type="term" value="F:ATP binding"/>
    <property type="evidence" value="ECO:0007669"/>
    <property type="project" value="UniProtKB-UniRule"/>
</dbReference>
<keyword evidence="13 15" id="KW-0030">Aminoacyl-tRNA synthetase</keyword>
<dbReference type="OrthoDB" id="9805455at2"/>
<dbReference type="InterPro" id="IPR009061">
    <property type="entry name" value="DNA-bd_dom_put_sf"/>
</dbReference>